<feature type="compositionally biased region" description="Basic and acidic residues" evidence="1">
    <location>
        <begin position="268"/>
        <end position="281"/>
    </location>
</feature>
<evidence type="ECO:0000313" key="3">
    <source>
        <dbReference type="Proteomes" id="UP000037643"/>
    </source>
</evidence>
<reference evidence="2 3" key="1">
    <citation type="submission" date="2015-06" db="EMBL/GenBank/DDBJ databases">
        <authorList>
            <person name="Kim K.M."/>
        </authorList>
    </citation>
    <scope>NUCLEOTIDE SEQUENCE [LARGE SCALE GENOMIC DNA]</scope>
    <source>
        <strain evidence="2 3">KCTC 22370</strain>
    </source>
</reference>
<accession>A0A0G3XA59</accession>
<evidence type="ECO:0000313" key="2">
    <source>
        <dbReference type="EMBL" id="AKM07253.1"/>
    </source>
</evidence>
<keyword evidence="3" id="KW-1185">Reference proteome</keyword>
<feature type="region of interest" description="Disordered" evidence="1">
    <location>
        <begin position="247"/>
        <end position="281"/>
    </location>
</feature>
<evidence type="ECO:0000256" key="1">
    <source>
        <dbReference type="SAM" id="MobiDB-lite"/>
    </source>
</evidence>
<dbReference type="AlphaFoldDB" id="A0A0G3XA59"/>
<name>A0A0G3XA59_9SPHN</name>
<protein>
    <submittedName>
        <fullName evidence="2">Multidrug transporter</fullName>
    </submittedName>
</protein>
<gene>
    <name evidence="2" type="ORF">AM2010_1179</name>
</gene>
<dbReference type="InterPro" id="IPR010836">
    <property type="entry name" value="SapC"/>
</dbReference>
<proteinExistence type="predicted"/>
<organism evidence="2 3">
    <name type="scientific">Pelagerythrobacter marensis</name>
    <dbReference type="NCBI Taxonomy" id="543877"/>
    <lineage>
        <taxon>Bacteria</taxon>
        <taxon>Pseudomonadati</taxon>
        <taxon>Pseudomonadota</taxon>
        <taxon>Alphaproteobacteria</taxon>
        <taxon>Sphingomonadales</taxon>
        <taxon>Erythrobacteraceae</taxon>
        <taxon>Pelagerythrobacter</taxon>
    </lineage>
</organism>
<dbReference type="OrthoDB" id="9806524at2"/>
<sequence>MASAPQPNLPLFYNDLMPLNSRDHAKWNTRTIESAKWLSGQHAIPLTVDEFVQAQRDFPIVFSSGDNPLPLALMGLNEGVNTFVDEEGKVNDPVYLPAYIRRYPFMLARLNQDSDELSLCFDPTTEAVGEFKEGESLFDDESKPTAATQRILEFCQHFEEAGQRTKNFVDELKKHELLMDGEIAITQQDNPDNPYVYRGFQMVNQEKLREVRGDVLRTWNQNGLLALINAHLFSLDLMRSIFARQQQQGKGPQIAGEAKGGDAGTNAKAKDAKAKDAKAKG</sequence>
<dbReference type="Proteomes" id="UP000037643">
    <property type="component" value="Chromosome"/>
</dbReference>
<dbReference type="STRING" id="543877.AM2010_1179"/>
<dbReference type="EMBL" id="CP011805">
    <property type="protein sequence ID" value="AKM07253.1"/>
    <property type="molecule type" value="Genomic_DNA"/>
</dbReference>
<dbReference type="PATRIC" id="fig|543877.4.peg.1196"/>
<dbReference type="Pfam" id="PF07277">
    <property type="entry name" value="SapC"/>
    <property type="match status" value="1"/>
</dbReference>
<dbReference type="KEGG" id="amx:AM2010_1179"/>
<dbReference type="RefSeq" id="WP_082132811.1">
    <property type="nucleotide sequence ID" value="NZ_CP011805.1"/>
</dbReference>